<sequence>MSPRHQNLYLSLNYLNSRHPKIQSYCCH</sequence>
<proteinExistence type="predicted"/>
<dbReference type="EMBL" id="GGEC01004367">
    <property type="protein sequence ID" value="MBW84850.1"/>
    <property type="molecule type" value="Transcribed_RNA"/>
</dbReference>
<protein>
    <submittedName>
        <fullName evidence="1">Uncharacterized protein</fullName>
    </submittedName>
</protein>
<accession>A0A2P2IUG0</accession>
<organism evidence="1">
    <name type="scientific">Rhizophora mucronata</name>
    <name type="common">Asiatic mangrove</name>
    <dbReference type="NCBI Taxonomy" id="61149"/>
    <lineage>
        <taxon>Eukaryota</taxon>
        <taxon>Viridiplantae</taxon>
        <taxon>Streptophyta</taxon>
        <taxon>Embryophyta</taxon>
        <taxon>Tracheophyta</taxon>
        <taxon>Spermatophyta</taxon>
        <taxon>Magnoliopsida</taxon>
        <taxon>eudicotyledons</taxon>
        <taxon>Gunneridae</taxon>
        <taxon>Pentapetalae</taxon>
        <taxon>rosids</taxon>
        <taxon>fabids</taxon>
        <taxon>Malpighiales</taxon>
        <taxon>Rhizophoraceae</taxon>
        <taxon>Rhizophora</taxon>
    </lineage>
</organism>
<reference evidence="1" key="1">
    <citation type="submission" date="2018-02" db="EMBL/GenBank/DDBJ databases">
        <title>Rhizophora mucronata_Transcriptome.</title>
        <authorList>
            <person name="Meera S.P."/>
            <person name="Sreeshan A."/>
            <person name="Augustine A."/>
        </authorList>
    </citation>
    <scope>NUCLEOTIDE SEQUENCE</scope>
    <source>
        <tissue evidence="1">Leaf</tissue>
    </source>
</reference>
<evidence type="ECO:0000313" key="1">
    <source>
        <dbReference type="EMBL" id="MBW84850.1"/>
    </source>
</evidence>
<dbReference type="AlphaFoldDB" id="A0A2P2IUG0"/>
<name>A0A2P2IUG0_RHIMU</name>